<dbReference type="Pfam" id="PF10672">
    <property type="entry name" value="Methyltrans_SAM"/>
    <property type="match status" value="1"/>
</dbReference>
<dbReference type="GO" id="GO:0008168">
    <property type="term" value="F:methyltransferase activity"/>
    <property type="evidence" value="ECO:0007669"/>
    <property type="project" value="UniProtKB-KW"/>
</dbReference>
<keyword evidence="1 5" id="KW-0489">Methyltransferase</keyword>
<keyword evidence="3" id="KW-0949">S-adenosyl-L-methionine</keyword>
<dbReference type="CDD" id="cd11572">
    <property type="entry name" value="RlmI_M_like"/>
    <property type="match status" value="1"/>
</dbReference>
<dbReference type="CDD" id="cd02440">
    <property type="entry name" value="AdoMet_MTases"/>
    <property type="match status" value="1"/>
</dbReference>
<dbReference type="PANTHER" id="PTHR43042">
    <property type="entry name" value="SAM-DEPENDENT METHYLTRANSFERASE"/>
    <property type="match status" value="1"/>
</dbReference>
<dbReference type="PATRIC" id="fig|380242.3.peg.1185"/>
<dbReference type="InterPro" id="IPR019614">
    <property type="entry name" value="SAM-dep_methyl-trfase"/>
</dbReference>
<gene>
    <name evidence="5" type="ORF">BROFUL_00938</name>
</gene>
<evidence type="ECO:0000256" key="3">
    <source>
        <dbReference type="ARBA" id="ARBA00022691"/>
    </source>
</evidence>
<dbReference type="PANTHER" id="PTHR43042:SF3">
    <property type="entry name" value="RIBOSOMAL RNA LARGE SUBUNIT METHYLTRANSFERASE YWBD-RELATED"/>
    <property type="match status" value="1"/>
</dbReference>
<comment type="caution">
    <text evidence="5">The sequence shown here is derived from an EMBL/GenBank/DDBJ whole genome shotgun (WGS) entry which is preliminary data.</text>
</comment>
<protein>
    <submittedName>
        <fullName evidence="5">Methyltransferase</fullName>
    </submittedName>
</protein>
<dbReference type="Gene3D" id="3.30.750.80">
    <property type="entry name" value="RNA methyltransferase domain (HRMD) like"/>
    <property type="match status" value="1"/>
</dbReference>
<dbReference type="GO" id="GO:0032259">
    <property type="term" value="P:methylation"/>
    <property type="evidence" value="ECO:0007669"/>
    <property type="project" value="UniProtKB-KW"/>
</dbReference>
<evidence type="ECO:0000313" key="5">
    <source>
        <dbReference type="EMBL" id="KKO20340.1"/>
    </source>
</evidence>
<dbReference type="InterPro" id="IPR029063">
    <property type="entry name" value="SAM-dependent_MTases_sf"/>
</dbReference>
<feature type="domain" description="S-adenosylmethionine-dependent methyltransferase" evidence="4">
    <location>
        <begin position="92"/>
        <end position="260"/>
    </location>
</feature>
<sequence>MSSYKSIIQKAWALRKKYVNLAGTNAYRLINSYGDGLPAVTIDVYDKNILIQYFKSYEQQRKEGIYHALHELLTPETITEKIRLKGEDVKTDLICGQKIPENFVALENDISFAISFLEGGGTGLFLDQRDNRKKVQLLAKDREVLNCFCYTSSFSVYASLGGAARTINVDLSKKAIEWSKRNFFLNHLDANNHEFIVGDVWDWTKLFQKKGRTFDMIILDPPSFSTSKTAVFAVEKDFPQLLGRGLNLLREDGILIFSTNLAKMNFSKLFQLLPKIKNFTSKPYKLMGVSSQGLDFPIDGIHLEEPYLKFIMLS</sequence>
<name>A0A0M2UXN8_9BACT</name>
<dbReference type="SUPFAM" id="SSF53335">
    <property type="entry name" value="S-adenosyl-L-methionine-dependent methyltransferases"/>
    <property type="match status" value="1"/>
</dbReference>
<dbReference type="Gene3D" id="3.40.50.150">
    <property type="entry name" value="Vaccinia Virus protein VP39"/>
    <property type="match status" value="1"/>
</dbReference>
<evidence type="ECO:0000313" key="6">
    <source>
        <dbReference type="Proteomes" id="UP000034954"/>
    </source>
</evidence>
<proteinExistence type="predicted"/>
<keyword evidence="6" id="KW-1185">Reference proteome</keyword>
<organism evidence="5 6">
    <name type="scientific">Candidatus Brocadia fulgida</name>
    <dbReference type="NCBI Taxonomy" id="380242"/>
    <lineage>
        <taxon>Bacteria</taxon>
        <taxon>Pseudomonadati</taxon>
        <taxon>Planctomycetota</taxon>
        <taxon>Candidatus Brocadiia</taxon>
        <taxon>Candidatus Brocadiales</taxon>
        <taxon>Candidatus Brocadiaceae</taxon>
        <taxon>Candidatus Brocadia</taxon>
    </lineage>
</organism>
<dbReference type="Proteomes" id="UP000034954">
    <property type="component" value="Unassembled WGS sequence"/>
</dbReference>
<evidence type="ECO:0000256" key="2">
    <source>
        <dbReference type="ARBA" id="ARBA00022679"/>
    </source>
</evidence>
<accession>A0A0M2UXN8</accession>
<evidence type="ECO:0000256" key="1">
    <source>
        <dbReference type="ARBA" id="ARBA00022603"/>
    </source>
</evidence>
<reference evidence="5 6" key="1">
    <citation type="journal article" date="2013" name="BMC Microbiol.">
        <title>Identification of the type II cytochrome c maturation pathway in anammox bacteria by comparative genomics.</title>
        <authorList>
            <person name="Ferousi C."/>
            <person name="Speth D.R."/>
            <person name="Reimann J."/>
            <person name="Op den Camp H.J."/>
            <person name="Allen J.W."/>
            <person name="Keltjens J.T."/>
            <person name="Jetten M.S."/>
        </authorList>
    </citation>
    <scope>NUCLEOTIDE SEQUENCE [LARGE SCALE GENOMIC DNA]</scope>
    <source>
        <strain evidence="5">RU1</strain>
    </source>
</reference>
<keyword evidence="2" id="KW-0808">Transferase</keyword>
<evidence type="ECO:0000259" key="4">
    <source>
        <dbReference type="Pfam" id="PF10672"/>
    </source>
</evidence>
<dbReference type="EMBL" id="LAQJ01000115">
    <property type="protein sequence ID" value="KKO20340.1"/>
    <property type="molecule type" value="Genomic_DNA"/>
</dbReference>
<dbReference type="AlphaFoldDB" id="A0A0M2UXN8"/>